<keyword evidence="1" id="KW-0732">Signal</keyword>
<feature type="chain" id="PRO_5009308234" evidence="1">
    <location>
        <begin position="20"/>
        <end position="299"/>
    </location>
</feature>
<organism evidence="3 4">
    <name type="scientific">Caenorhabditis tropicalis</name>
    <dbReference type="NCBI Taxonomy" id="1561998"/>
    <lineage>
        <taxon>Eukaryota</taxon>
        <taxon>Metazoa</taxon>
        <taxon>Ecdysozoa</taxon>
        <taxon>Nematoda</taxon>
        <taxon>Chromadorea</taxon>
        <taxon>Rhabditida</taxon>
        <taxon>Rhabditina</taxon>
        <taxon>Rhabditomorpha</taxon>
        <taxon>Rhabditoidea</taxon>
        <taxon>Rhabditidae</taxon>
        <taxon>Peloderinae</taxon>
        <taxon>Caenorhabditis</taxon>
    </lineage>
</organism>
<dbReference type="PANTHER" id="PTHR47919">
    <property type="entry name" value="INFECTION RESPONSE PROTEIN-RELATED"/>
    <property type="match status" value="1"/>
</dbReference>
<dbReference type="GO" id="GO:0045087">
    <property type="term" value="P:innate immune response"/>
    <property type="evidence" value="ECO:0007669"/>
    <property type="project" value="TreeGrafter"/>
</dbReference>
<sequence length="299" mass="34358">MNFFFLFLSNLLIFVASDGYLCEDYTVNPRFLNEPYVFPENWKEGQEPPVFNGSQNCNWKINVPVGMYATAVFYKNASQLDIRVFYPVGLVYLANNDQEPFIFTYPQFQVELLAANQTGRFAFKVFWSYYPSEICKNNIQLDTVQLIPSTSTECMTTYTAPNKVRLIAFGPVFSKSKILRHSAVFEGDSLNGTYLGNLYEANDRNIWSTGTQLTVYTYGLQVQNSRSLFLGMDSTVGRNVTEFYGLDCSEYPNESCPIHPVFLHDIDYNRAVITQEMLIICLTLKVFVITQRFQFTKVN</sequence>
<dbReference type="Proteomes" id="UP000095282">
    <property type="component" value="Unplaced"/>
</dbReference>
<reference evidence="4" key="1">
    <citation type="submission" date="2016-11" db="UniProtKB">
        <authorList>
            <consortium name="WormBaseParasite"/>
        </authorList>
    </citation>
    <scope>IDENTIFICATION</scope>
</reference>
<protein>
    <submittedName>
        <fullName evidence="4">CUB_2 domain-containing protein</fullName>
    </submittedName>
</protein>
<dbReference type="PANTHER" id="PTHR47919:SF2">
    <property type="entry name" value="CUB DOMAIN-CONTAINING PROTEIN-RELATED"/>
    <property type="match status" value="1"/>
</dbReference>
<proteinExistence type="predicted"/>
<dbReference type="InterPro" id="IPR003366">
    <property type="entry name" value="CUB-like_dom"/>
</dbReference>
<evidence type="ECO:0000256" key="1">
    <source>
        <dbReference type="SAM" id="SignalP"/>
    </source>
</evidence>
<name>A0A1I7TY04_9PELO</name>
<dbReference type="Pfam" id="PF02408">
    <property type="entry name" value="CUB_2"/>
    <property type="match status" value="1"/>
</dbReference>
<evidence type="ECO:0000313" key="4">
    <source>
        <dbReference type="WBParaSite" id="Csp11.Scaffold629.g12926.t1"/>
    </source>
</evidence>
<feature type="signal peptide" evidence="1">
    <location>
        <begin position="1"/>
        <end position="19"/>
    </location>
</feature>
<accession>A0A1I7TY04</accession>
<dbReference type="WBParaSite" id="Csp11.Scaffold629.g12926.t1">
    <property type="protein sequence ID" value="Csp11.Scaffold629.g12926.t1"/>
    <property type="gene ID" value="Csp11.Scaffold629.g12926"/>
</dbReference>
<evidence type="ECO:0000259" key="2">
    <source>
        <dbReference type="Pfam" id="PF02408"/>
    </source>
</evidence>
<evidence type="ECO:0000313" key="3">
    <source>
        <dbReference type="Proteomes" id="UP000095282"/>
    </source>
</evidence>
<dbReference type="AlphaFoldDB" id="A0A1I7TY04"/>
<keyword evidence="3" id="KW-1185">Reference proteome</keyword>
<feature type="domain" description="CUB-like" evidence="2">
    <location>
        <begin position="19"/>
        <end position="131"/>
    </location>
</feature>